<dbReference type="PANTHER" id="PTHR28122:SF1">
    <property type="entry name" value="E3 UBIQUITIN-PROTEIN LIGASE SUBSTRATE RECEPTOR MMS22"/>
    <property type="match status" value="1"/>
</dbReference>
<feature type="compositionally biased region" description="Polar residues" evidence="1">
    <location>
        <begin position="437"/>
        <end position="447"/>
    </location>
</feature>
<sequence>MSPRRDSWNTDYISASESDEEAFEIIGFNRLIQPIHSVRYELTNANTQLAYPGSRTDNNELIKIKKENSDLEAYKPYSSLGLASQTGPSEATRVPIQKSVLKELVNSGATQVGNNKFDSFSPISGGLIENHLEIVGSGMPSETVFSDGMINLLEITSPEKFGQFSQSQVNIATLESLPEVPNSMFENQLEDSGYDSFIGKDIHDVMISSGRVALHGPSEYSNKTLTPTKISKSPPHASEYVMEGSFEGIQNGHHGGKKLSGLEKPSAAFISDSVNFCEDSSTVGMPKSHTHDNVIKNQSVTSAISHSGLQVSDYNIETVPSRHLRPRTSKQKYPYSFDYYKYKSLGMAGVVGHSWRANREGYEEEKTASNGLDIDLVFAESPDLSGGGDSTIGSQNNPDSSIHHTYRYKRNIVSSDDDSEYNLSTLKAVGEDYLSSDPDTSEFNSSDAKVDYDNVEHRKESVHHSRSEDSDHSIGDIIPPVNLNHQNRMSRLLRGILPASYLASATRQPKVPVRSKKRKSLAKSGTYTRGKAIRKIGLHSVEKSFDNNFNMGNNFHLMEASTNEEQNVFSSGPSNPFPQGRLRYKPSKKIPDFFPYKFTEELGNVSSNVEVEDKIDRMLSISQSKRVRLLKKNDTTKSKSKIYHNLRTHSLTKRYTTRRRQGSSLGTYHKSADNNILSFLPSRRAAAVTVGTTEPRAYNPVKYISFGSRKDDIDVIRRSEGFYSELNRLELLFSSDFPQHSRSSTSGVPSVDRAKETSAADKLSKKMTKRKKSNVLAIIPSVHKPVNRVKIRPGNLEIMSNKYVLRPPKKIRQSRLAVTPIPHMLSPSIARQNSFLTDEQRYQAIADAENQNQCSNPSDGTMRERLSKCYDYLKLRKKSNPSVYIEDNTTNISNCYNDSDINNAEVVTYSEDEDDRGNFYESPTMVDLERIRHLPRSFKTVLRTIFGIDTIDYLLSTMGHIPNDPHTTISTRSMGEILTNYKADIEYWNIPHRFGTEYGELQNLHLRDLKLVTDIVRNSVICSEPSDSFTSILANIVSFTSSLSAVMLKEAHKIFSQGDSILSRMIIQGLKFCLIWLCLLRSKGAESVASGIFLVIKDKFFELSTAVLKLLTRYSVDTIIKHLSYDRVKEDEWGLEMINAESPYVILLYTAIFVNTFDFETGCRNANQFWKLPIFLQSDITAREGDNLTRLVFCCLPLLSLEALNDSDLANWTLIRACMNSFFEKYNSNYSSDSFLKAWLLRCNILITKWNWPASVIVTYFYDFFSRKFFYDFEISQMNFEMPNFLQNPGSISAVNDRDPVFHTFLIIAASAVTDVKLSRGSLSRLIGRLTPVLREVNSSETRVKSLSNKYSLLLTLFWYAPYNRGPSIYQIRDTIDTVSASIGECLQSLKALGLLAMFVLRKNLSISVIMKWFDDIVSRFIFEFSSQSCKEESNQFFYEDLFTNILDTFDCIVDRVKDMRRDLVSSVWNDSLSGSLSLCLTRSCGLPRGSIPRLLESVEKFLMLIIEYSNSVSIESSDAVSSNVRLADIIIDGYYGMMSTYIDDELAFPEHILERTIKIWADITSYLVTYRHEHWDTFLSISPKYSWVNFESSVNGRKLKPLWLYYVIRAEPNCYNYDKFLFMEYFIEYITVYEGRYEGIFLVEMLPNFSDILSDELILNGNKLLNRDLFFPIRIEIIEALTEYLELQSLYDSIAERRAVRLMNKLKSCLERNLRHIENASNRTKYFEFMRSIIDFLSTSRLSEKFDQMNSMNSLFYNEKASESEVLFVSQLKRMIKYANTAEGEKNILHLILDSFSASLLSDSGVSFIKNMIEILVNNRNKSVFVPQLCQRLISYFINNFALWFTQLSARKGYIFGFLSVIFDVLFGFIYCGNAVYKNEFSGINRLLSSGLAYINSIISVKSPLDGYQKSFLSAYFKVYLLLLNGINTNYNFLDKISFALITSVPLLLNLIHGHKELETWQSAAASIDILDYDNSYLHAKIPKEIVDFHSKYTYFEGAWYSGKNHRIISLFEQKESEVLDNNILGFFKRCLQNKEILNRIESNEKIISLIQAVAVYGGPGYEDWVVNTTCIADKLERCRPSTVDNFIF</sequence>
<feature type="compositionally biased region" description="Basic and acidic residues" evidence="1">
    <location>
        <begin position="752"/>
        <end position="764"/>
    </location>
</feature>
<dbReference type="Proteomes" id="UP000095009">
    <property type="component" value="Unassembled WGS sequence"/>
</dbReference>
<organism evidence="3 4">
    <name type="scientific">Nadsonia fulvescens var. elongata DSM 6958</name>
    <dbReference type="NCBI Taxonomy" id="857566"/>
    <lineage>
        <taxon>Eukaryota</taxon>
        <taxon>Fungi</taxon>
        <taxon>Dikarya</taxon>
        <taxon>Ascomycota</taxon>
        <taxon>Saccharomycotina</taxon>
        <taxon>Dipodascomycetes</taxon>
        <taxon>Dipodascales</taxon>
        <taxon>Dipodascales incertae sedis</taxon>
        <taxon>Nadsonia</taxon>
    </lineage>
</organism>
<feature type="region of interest" description="Disordered" evidence="1">
    <location>
        <begin position="434"/>
        <end position="482"/>
    </location>
</feature>
<keyword evidence="4" id="KW-1185">Reference proteome</keyword>
<dbReference type="GO" id="GO:0031297">
    <property type="term" value="P:replication fork processing"/>
    <property type="evidence" value="ECO:0007669"/>
    <property type="project" value="InterPro"/>
</dbReference>
<feature type="region of interest" description="Disordered" evidence="1">
    <location>
        <begin position="738"/>
        <end position="768"/>
    </location>
</feature>
<name>A0A1E3PNS8_9ASCO</name>
<feature type="transmembrane region" description="Helical" evidence="2">
    <location>
        <begin position="1855"/>
        <end position="1878"/>
    </location>
</feature>
<feature type="compositionally biased region" description="Polar residues" evidence="1">
    <location>
        <begin position="738"/>
        <end position="748"/>
    </location>
</feature>
<evidence type="ECO:0000256" key="2">
    <source>
        <dbReference type="SAM" id="Phobius"/>
    </source>
</evidence>
<dbReference type="GO" id="GO:0005634">
    <property type="term" value="C:nucleus"/>
    <property type="evidence" value="ECO:0007669"/>
    <property type="project" value="InterPro"/>
</dbReference>
<dbReference type="Pfam" id="PF09462">
    <property type="entry name" value="Mus7"/>
    <property type="match status" value="1"/>
</dbReference>
<dbReference type="PANTHER" id="PTHR28122">
    <property type="entry name" value="E3 UBIQUITIN-PROTEIN LIGASE SUBSTRATE RECEPTOR MMS22"/>
    <property type="match status" value="1"/>
</dbReference>
<dbReference type="GO" id="GO:0000724">
    <property type="term" value="P:double-strand break repair via homologous recombination"/>
    <property type="evidence" value="ECO:0007669"/>
    <property type="project" value="TreeGrafter"/>
</dbReference>
<accession>A0A1E3PNS8</accession>
<gene>
    <name evidence="3" type="ORF">NADFUDRAFT_40134</name>
</gene>
<proteinExistence type="predicted"/>
<keyword evidence="2" id="KW-0812">Transmembrane</keyword>
<feature type="compositionally biased region" description="Basic and acidic residues" evidence="1">
    <location>
        <begin position="448"/>
        <end position="474"/>
    </location>
</feature>
<dbReference type="GO" id="GO:0035361">
    <property type="term" value="C:Cul8-RING ubiquitin ligase complex"/>
    <property type="evidence" value="ECO:0007669"/>
    <property type="project" value="TreeGrafter"/>
</dbReference>
<evidence type="ECO:0000313" key="4">
    <source>
        <dbReference type="Proteomes" id="UP000095009"/>
    </source>
</evidence>
<dbReference type="InterPro" id="IPR019021">
    <property type="entry name" value="Mms22"/>
</dbReference>
<keyword evidence="2" id="KW-0472">Membrane</keyword>
<protein>
    <submittedName>
        <fullName evidence="3">Uncharacterized protein</fullName>
    </submittedName>
</protein>
<dbReference type="EMBL" id="KV454407">
    <property type="protein sequence ID" value="ODQ66950.1"/>
    <property type="molecule type" value="Genomic_DNA"/>
</dbReference>
<evidence type="ECO:0000313" key="3">
    <source>
        <dbReference type="EMBL" id="ODQ66950.1"/>
    </source>
</evidence>
<evidence type="ECO:0000256" key="1">
    <source>
        <dbReference type="SAM" id="MobiDB-lite"/>
    </source>
</evidence>
<dbReference type="STRING" id="857566.A0A1E3PNS8"/>
<reference evidence="3 4" key="1">
    <citation type="journal article" date="2016" name="Proc. Natl. Acad. Sci. U.S.A.">
        <title>Comparative genomics of biotechnologically important yeasts.</title>
        <authorList>
            <person name="Riley R."/>
            <person name="Haridas S."/>
            <person name="Wolfe K.H."/>
            <person name="Lopes M.R."/>
            <person name="Hittinger C.T."/>
            <person name="Goeker M."/>
            <person name="Salamov A.A."/>
            <person name="Wisecaver J.H."/>
            <person name="Long T.M."/>
            <person name="Calvey C.H."/>
            <person name="Aerts A.L."/>
            <person name="Barry K.W."/>
            <person name="Choi C."/>
            <person name="Clum A."/>
            <person name="Coughlan A.Y."/>
            <person name="Deshpande S."/>
            <person name="Douglass A.P."/>
            <person name="Hanson S.J."/>
            <person name="Klenk H.-P."/>
            <person name="LaButti K.M."/>
            <person name="Lapidus A."/>
            <person name="Lindquist E.A."/>
            <person name="Lipzen A.M."/>
            <person name="Meier-Kolthoff J.P."/>
            <person name="Ohm R.A."/>
            <person name="Otillar R.P."/>
            <person name="Pangilinan J.L."/>
            <person name="Peng Y."/>
            <person name="Rokas A."/>
            <person name="Rosa C.A."/>
            <person name="Scheuner C."/>
            <person name="Sibirny A.A."/>
            <person name="Slot J.C."/>
            <person name="Stielow J.B."/>
            <person name="Sun H."/>
            <person name="Kurtzman C.P."/>
            <person name="Blackwell M."/>
            <person name="Grigoriev I.V."/>
            <person name="Jeffries T.W."/>
        </authorList>
    </citation>
    <scope>NUCLEOTIDE SEQUENCE [LARGE SCALE GENOMIC DNA]</scope>
    <source>
        <strain evidence="3 4">DSM 6958</strain>
    </source>
</reference>
<keyword evidence="2" id="KW-1133">Transmembrane helix</keyword>